<reference evidence="1" key="1">
    <citation type="submission" date="2023-04" db="EMBL/GenBank/DDBJ databases">
        <title>Ambrosiozyma monospora NBRC 10751.</title>
        <authorList>
            <person name="Ichikawa N."/>
            <person name="Sato H."/>
            <person name="Tonouchi N."/>
        </authorList>
    </citation>
    <scope>NUCLEOTIDE SEQUENCE</scope>
    <source>
        <strain evidence="1">NBRC 10751</strain>
    </source>
</reference>
<name>A0ACB5SW94_AMBMO</name>
<protein>
    <submittedName>
        <fullName evidence="1">Unnamed protein product</fullName>
    </submittedName>
</protein>
<accession>A0ACB5SW94</accession>
<evidence type="ECO:0000313" key="2">
    <source>
        <dbReference type="Proteomes" id="UP001165064"/>
    </source>
</evidence>
<sequence>MAPKKSNLKSPEVLPMDEKKACQQQGSSGTAIDSDVEMQDADNMDVLSKMSVTSSHRDTNSHLTNNNNTHNTNSDDENDGSDEESALGRLSGMYRRYSENHGRRHIDEDVGPTLEASEDTHETQIQQRVVSDNHDFDEDDDDKW</sequence>
<proteinExistence type="predicted"/>
<organism evidence="1 2">
    <name type="scientific">Ambrosiozyma monospora</name>
    <name type="common">Yeast</name>
    <name type="synonym">Endomycopsis monosporus</name>
    <dbReference type="NCBI Taxonomy" id="43982"/>
    <lineage>
        <taxon>Eukaryota</taxon>
        <taxon>Fungi</taxon>
        <taxon>Dikarya</taxon>
        <taxon>Ascomycota</taxon>
        <taxon>Saccharomycotina</taxon>
        <taxon>Pichiomycetes</taxon>
        <taxon>Pichiales</taxon>
        <taxon>Pichiaceae</taxon>
        <taxon>Ambrosiozyma</taxon>
    </lineage>
</organism>
<gene>
    <name evidence="1" type="ORF">Amon02_000178000</name>
</gene>
<dbReference type="Proteomes" id="UP001165064">
    <property type="component" value="Unassembled WGS sequence"/>
</dbReference>
<comment type="caution">
    <text evidence="1">The sequence shown here is derived from an EMBL/GenBank/DDBJ whole genome shotgun (WGS) entry which is preliminary data.</text>
</comment>
<keyword evidence="2" id="KW-1185">Reference proteome</keyword>
<evidence type="ECO:0000313" key="1">
    <source>
        <dbReference type="EMBL" id="GME74484.1"/>
    </source>
</evidence>
<dbReference type="EMBL" id="BSXS01000940">
    <property type="protein sequence ID" value="GME74484.1"/>
    <property type="molecule type" value="Genomic_DNA"/>
</dbReference>